<protein>
    <submittedName>
        <fullName evidence="1">Uncharacterized protein</fullName>
    </submittedName>
</protein>
<evidence type="ECO:0000313" key="2">
    <source>
        <dbReference type="Proteomes" id="UP000326759"/>
    </source>
</evidence>
<accession>A0A5N5T1C6</accession>
<proteinExistence type="predicted"/>
<gene>
    <name evidence="1" type="ORF">Anas_14027</name>
</gene>
<dbReference type="Proteomes" id="UP000326759">
    <property type="component" value="Unassembled WGS sequence"/>
</dbReference>
<keyword evidence="2" id="KW-1185">Reference proteome</keyword>
<sequence>MDFKYKTEIKDEILEFTEDDGKITHRLDQVLRNDELQERNYLANINIKREIEVKDEPFDIVEAKDESLGIEEEDSMIDELVESNSAVDENQVGPIKLVNFMDFLNLNMKI</sequence>
<name>A0A5N5T1C6_9CRUS</name>
<dbReference type="AlphaFoldDB" id="A0A5N5T1C6"/>
<dbReference type="EMBL" id="SEYY01014651">
    <property type="protein sequence ID" value="KAB7500236.1"/>
    <property type="molecule type" value="Genomic_DNA"/>
</dbReference>
<evidence type="ECO:0000313" key="1">
    <source>
        <dbReference type="EMBL" id="KAB7500236.1"/>
    </source>
</evidence>
<comment type="caution">
    <text evidence="1">The sequence shown here is derived from an EMBL/GenBank/DDBJ whole genome shotgun (WGS) entry which is preliminary data.</text>
</comment>
<reference evidence="1 2" key="1">
    <citation type="journal article" date="2019" name="PLoS Biol.">
        <title>Sex chromosomes control vertical transmission of feminizing Wolbachia symbionts in an isopod.</title>
        <authorList>
            <person name="Becking T."/>
            <person name="Chebbi M.A."/>
            <person name="Giraud I."/>
            <person name="Moumen B."/>
            <person name="Laverre T."/>
            <person name="Caubet Y."/>
            <person name="Peccoud J."/>
            <person name="Gilbert C."/>
            <person name="Cordaux R."/>
        </authorList>
    </citation>
    <scope>NUCLEOTIDE SEQUENCE [LARGE SCALE GENOMIC DNA]</scope>
    <source>
        <strain evidence="1">ANa2</strain>
        <tissue evidence="1">Whole body excluding digestive tract and cuticle</tissue>
    </source>
</reference>
<organism evidence="1 2">
    <name type="scientific">Armadillidium nasatum</name>
    <dbReference type="NCBI Taxonomy" id="96803"/>
    <lineage>
        <taxon>Eukaryota</taxon>
        <taxon>Metazoa</taxon>
        <taxon>Ecdysozoa</taxon>
        <taxon>Arthropoda</taxon>
        <taxon>Crustacea</taxon>
        <taxon>Multicrustacea</taxon>
        <taxon>Malacostraca</taxon>
        <taxon>Eumalacostraca</taxon>
        <taxon>Peracarida</taxon>
        <taxon>Isopoda</taxon>
        <taxon>Oniscidea</taxon>
        <taxon>Crinocheta</taxon>
        <taxon>Armadillidiidae</taxon>
        <taxon>Armadillidium</taxon>
    </lineage>
</organism>